<sequence length="138" mass="15192">MHNLMIASLLAITVISASSCVKPISNHKPATHSPFEGGWRLTTSCGTSHYIGITLTQQGDEVYGTWVDDTNTIRSSGKIKGVIKSGTLRMESCSNDIESELAYNYCPQLVSDYFSIEMGNLVWYHSSGYRYAVLQKCG</sequence>
<evidence type="ECO:0000256" key="1">
    <source>
        <dbReference type="SAM" id="SignalP"/>
    </source>
</evidence>
<dbReference type="RefSeq" id="WP_137267782.1">
    <property type="nucleotide sequence ID" value="NZ_SZUA01000003.1"/>
</dbReference>
<dbReference type="AlphaFoldDB" id="A0A4U5JIH4"/>
<dbReference type="Proteomes" id="UP000308707">
    <property type="component" value="Unassembled WGS sequence"/>
</dbReference>
<reference evidence="2 3" key="1">
    <citation type="submission" date="2019-04" db="EMBL/GenBank/DDBJ databases">
        <title>Reference strain of H23.</title>
        <authorList>
            <person name="Luo X."/>
        </authorList>
    </citation>
    <scope>NUCLEOTIDE SEQUENCE [LARGE SCALE GENOMIC DNA]</scope>
    <source>
        <strain evidence="2 3">H23</strain>
    </source>
</reference>
<evidence type="ECO:0008006" key="4">
    <source>
        <dbReference type="Google" id="ProtNLM"/>
    </source>
</evidence>
<keyword evidence="1" id="KW-0732">Signal</keyword>
<comment type="caution">
    <text evidence="2">The sequence shown here is derived from an EMBL/GenBank/DDBJ whole genome shotgun (WGS) entry which is preliminary data.</text>
</comment>
<accession>A0A4U5JIH4</accession>
<dbReference type="EMBL" id="SZUA01000003">
    <property type="protein sequence ID" value="TKR29380.1"/>
    <property type="molecule type" value="Genomic_DNA"/>
</dbReference>
<organism evidence="2 3">
    <name type="scientific">Luteimonas gilva</name>
    <dbReference type="NCBI Taxonomy" id="2572684"/>
    <lineage>
        <taxon>Bacteria</taxon>
        <taxon>Pseudomonadati</taxon>
        <taxon>Pseudomonadota</taxon>
        <taxon>Gammaproteobacteria</taxon>
        <taxon>Lysobacterales</taxon>
        <taxon>Lysobacteraceae</taxon>
        <taxon>Luteimonas</taxon>
    </lineage>
</organism>
<proteinExistence type="predicted"/>
<feature type="chain" id="PRO_5020712679" description="DUF2147 domain-containing protein" evidence="1">
    <location>
        <begin position="20"/>
        <end position="138"/>
    </location>
</feature>
<protein>
    <recommendedName>
        <fullName evidence="4">DUF2147 domain-containing protein</fullName>
    </recommendedName>
</protein>
<name>A0A4U5JIH4_9GAMM</name>
<keyword evidence="3" id="KW-1185">Reference proteome</keyword>
<evidence type="ECO:0000313" key="3">
    <source>
        <dbReference type="Proteomes" id="UP000308707"/>
    </source>
</evidence>
<evidence type="ECO:0000313" key="2">
    <source>
        <dbReference type="EMBL" id="TKR29380.1"/>
    </source>
</evidence>
<gene>
    <name evidence="2" type="ORF">FCE95_14615</name>
</gene>
<feature type="signal peptide" evidence="1">
    <location>
        <begin position="1"/>
        <end position="19"/>
    </location>
</feature>